<feature type="domain" description="Zinc finger CGNR" evidence="1">
    <location>
        <begin position="134"/>
        <end position="171"/>
    </location>
</feature>
<dbReference type="InterPro" id="IPR023286">
    <property type="entry name" value="ABATE_dom_sf"/>
</dbReference>
<evidence type="ECO:0000313" key="3">
    <source>
        <dbReference type="Proteomes" id="UP001144280"/>
    </source>
</evidence>
<dbReference type="Pfam" id="PF07336">
    <property type="entry name" value="ABATE"/>
    <property type="match status" value="1"/>
</dbReference>
<dbReference type="InterPro" id="IPR021005">
    <property type="entry name" value="Znf_CGNR"/>
</dbReference>
<dbReference type="Pfam" id="PF11706">
    <property type="entry name" value="zf-CGNR"/>
    <property type="match status" value="1"/>
</dbReference>
<dbReference type="SUPFAM" id="SSF160904">
    <property type="entry name" value="Jann2411-like"/>
    <property type="match status" value="1"/>
</dbReference>
<proteinExistence type="predicted"/>
<dbReference type="RefSeq" id="WP_281906346.1">
    <property type="nucleotide sequence ID" value="NZ_BSDI01000106.1"/>
</dbReference>
<gene>
    <name evidence="2" type="ORF">Pa4123_91370</name>
</gene>
<dbReference type="Proteomes" id="UP001144280">
    <property type="component" value="Unassembled WGS sequence"/>
</dbReference>
<evidence type="ECO:0000259" key="1">
    <source>
        <dbReference type="Pfam" id="PF11706"/>
    </source>
</evidence>
<dbReference type="Gene3D" id="1.10.3300.10">
    <property type="entry name" value="Jann2411-like domain"/>
    <property type="match status" value="1"/>
</dbReference>
<comment type="caution">
    <text evidence="2">The sequence shown here is derived from an EMBL/GenBank/DDBJ whole genome shotgun (WGS) entry which is preliminary data.</text>
</comment>
<dbReference type="EMBL" id="BSDI01000106">
    <property type="protein sequence ID" value="GLI03857.1"/>
    <property type="molecule type" value="Genomic_DNA"/>
</dbReference>
<evidence type="ECO:0000313" key="2">
    <source>
        <dbReference type="EMBL" id="GLI03857.1"/>
    </source>
</evidence>
<keyword evidence="3" id="KW-1185">Reference proteome</keyword>
<dbReference type="PANTHER" id="PTHR35525:SF3">
    <property type="entry name" value="BLL6575 PROTEIN"/>
    <property type="match status" value="1"/>
</dbReference>
<reference evidence="2" key="1">
    <citation type="submission" date="2022-12" db="EMBL/GenBank/DDBJ databases">
        <title>New Phytohabitans aurantiacus sp. RD004123 nov., an actinomycete isolated from soil.</title>
        <authorList>
            <person name="Triningsih D.W."/>
            <person name="Harunari E."/>
            <person name="Igarashi Y."/>
        </authorList>
    </citation>
    <scope>NUCLEOTIDE SEQUENCE</scope>
    <source>
        <strain evidence="2">RD004123</strain>
    </source>
</reference>
<sequence length="179" mass="19704">MLPEPVAIAFANTRSSAGKDRITTLVQWRAWVDPWPGLRRAGHAVDDDGLALLRSTRDDVQMLLRSAAGKEHREPEATGRLLELARSMSSLDLRWRDGRPTLALAPDAAPATVIAQHLTHAALDLLLTGPPFVACEGLECRKLFVASRPDRRWCDSAVCGNRARVRTHSNRARQARTSG</sequence>
<name>A0ABQ5RAU0_9ACTN</name>
<dbReference type="PANTHER" id="PTHR35525">
    <property type="entry name" value="BLL6575 PROTEIN"/>
    <property type="match status" value="1"/>
</dbReference>
<accession>A0ABQ5RAU0</accession>
<organism evidence="2 3">
    <name type="scientific">Phytohabitans aurantiacus</name>
    <dbReference type="NCBI Taxonomy" id="3016789"/>
    <lineage>
        <taxon>Bacteria</taxon>
        <taxon>Bacillati</taxon>
        <taxon>Actinomycetota</taxon>
        <taxon>Actinomycetes</taxon>
        <taxon>Micromonosporales</taxon>
        <taxon>Micromonosporaceae</taxon>
    </lineage>
</organism>
<protein>
    <recommendedName>
        <fullName evidence="1">Zinc finger CGNR domain-containing protein</fullName>
    </recommendedName>
</protein>
<dbReference type="InterPro" id="IPR010852">
    <property type="entry name" value="ABATE"/>
</dbReference>